<comment type="caution">
    <text evidence="1">The sequence shown here is derived from an EMBL/GenBank/DDBJ whole genome shotgun (WGS) entry which is preliminary data.</text>
</comment>
<dbReference type="AlphaFoldDB" id="A0A0J7Y9G6"/>
<organism evidence="1 2">
    <name type="scientific">Novosphingobium barchaimii LL02</name>
    <dbReference type="NCBI Taxonomy" id="1114963"/>
    <lineage>
        <taxon>Bacteria</taxon>
        <taxon>Pseudomonadati</taxon>
        <taxon>Pseudomonadota</taxon>
        <taxon>Alphaproteobacteria</taxon>
        <taxon>Sphingomonadales</taxon>
        <taxon>Sphingomonadaceae</taxon>
        <taxon>Novosphingobium</taxon>
    </lineage>
</organism>
<dbReference type="EMBL" id="JACU01000002">
    <property type="protein sequence ID" value="KMS59968.1"/>
    <property type="molecule type" value="Genomic_DNA"/>
</dbReference>
<proteinExistence type="predicted"/>
<sequence>MEIPAACIIAVMKPCDGANPCSIIFDAGAGPLVDQLSDQYGFVKKAAVDGMAMVNAIELRIVEPVPPADGEAAPVMAEGKLFCARSRITGRREVIDDPAGIRAKLFVDLFGKPMTINVADTLDEMDGVDPAPVAIPSTTEGA</sequence>
<dbReference type="Proteomes" id="UP000052268">
    <property type="component" value="Unassembled WGS sequence"/>
</dbReference>
<reference evidence="1 2" key="1">
    <citation type="journal article" date="2015" name="G3 (Bethesda)">
        <title>Insights into Ongoing Evolution of the Hexachlorocyclohexane Catabolic Pathway from Comparative Genomics of Ten Sphingomonadaceae Strains.</title>
        <authorList>
            <person name="Pearce S.L."/>
            <person name="Oakeshott J.G."/>
            <person name="Pandey G."/>
        </authorList>
    </citation>
    <scope>NUCLEOTIDE SEQUENCE [LARGE SCALE GENOMIC DNA]</scope>
    <source>
        <strain evidence="1 2">LL02</strain>
    </source>
</reference>
<gene>
    <name evidence="1" type="ORF">V474_07650</name>
</gene>
<dbReference type="PATRIC" id="fig|1114963.3.peg.428"/>
<evidence type="ECO:0000313" key="1">
    <source>
        <dbReference type="EMBL" id="KMS59968.1"/>
    </source>
</evidence>
<keyword evidence="2" id="KW-1185">Reference proteome</keyword>
<evidence type="ECO:0000313" key="2">
    <source>
        <dbReference type="Proteomes" id="UP000052268"/>
    </source>
</evidence>
<name>A0A0J7Y9G6_9SPHN</name>
<protein>
    <submittedName>
        <fullName evidence="1">Uncharacterized protein</fullName>
    </submittedName>
</protein>
<accession>A0A0J7Y9G6</accession>